<comment type="subunit">
    <text evidence="2">Monomer.</text>
</comment>
<keyword evidence="9" id="KW-1185">Reference proteome</keyword>
<dbReference type="Pfam" id="PF08925">
    <property type="entry name" value="DUF1907"/>
    <property type="match status" value="1"/>
</dbReference>
<evidence type="ECO:0000256" key="6">
    <source>
        <dbReference type="ARBA" id="ARBA00023242"/>
    </source>
</evidence>
<dbReference type="PANTHER" id="PTHR13204:SF1">
    <property type="entry name" value="ESTER HYDROLASE C11ORF54"/>
    <property type="match status" value="1"/>
</dbReference>
<dbReference type="SUPFAM" id="SSF117856">
    <property type="entry name" value="AF0104/ALDC/Ptd012-like"/>
    <property type="match status" value="1"/>
</dbReference>
<evidence type="ECO:0000256" key="4">
    <source>
        <dbReference type="ARBA" id="ARBA00022801"/>
    </source>
</evidence>
<dbReference type="PANTHER" id="PTHR13204">
    <property type="entry name" value="PTD012 PROTEIN"/>
    <property type="match status" value="1"/>
</dbReference>
<keyword evidence="3" id="KW-0479">Metal-binding</keyword>
<name>A0A9P9DMF5_9HYPO</name>
<proteinExistence type="predicted"/>
<evidence type="ECO:0000259" key="7">
    <source>
        <dbReference type="SMART" id="SM01168"/>
    </source>
</evidence>
<organism evidence="8 9">
    <name type="scientific">Dactylonectria estremocensis</name>
    <dbReference type="NCBI Taxonomy" id="1079267"/>
    <lineage>
        <taxon>Eukaryota</taxon>
        <taxon>Fungi</taxon>
        <taxon>Dikarya</taxon>
        <taxon>Ascomycota</taxon>
        <taxon>Pezizomycotina</taxon>
        <taxon>Sordariomycetes</taxon>
        <taxon>Hypocreomycetidae</taxon>
        <taxon>Hypocreales</taxon>
        <taxon>Nectriaceae</taxon>
        <taxon>Dactylonectria</taxon>
    </lineage>
</organism>
<evidence type="ECO:0000313" key="8">
    <source>
        <dbReference type="EMBL" id="KAH7122019.1"/>
    </source>
</evidence>
<dbReference type="InterPro" id="IPR015021">
    <property type="entry name" value="C11orf54_DUF1907"/>
</dbReference>
<keyword evidence="5" id="KW-0862">Zinc</keyword>
<evidence type="ECO:0000256" key="5">
    <source>
        <dbReference type="ARBA" id="ARBA00022833"/>
    </source>
</evidence>
<evidence type="ECO:0000313" key="9">
    <source>
        <dbReference type="Proteomes" id="UP000717696"/>
    </source>
</evidence>
<dbReference type="Proteomes" id="UP000717696">
    <property type="component" value="Unassembled WGS sequence"/>
</dbReference>
<dbReference type="GO" id="GO:0016788">
    <property type="term" value="F:hydrolase activity, acting on ester bonds"/>
    <property type="evidence" value="ECO:0007669"/>
    <property type="project" value="TreeGrafter"/>
</dbReference>
<protein>
    <recommendedName>
        <fullName evidence="7">DUF1907 domain-containing protein</fullName>
    </recommendedName>
</protein>
<gene>
    <name evidence="8" type="ORF">B0J13DRAFT_566839</name>
</gene>
<evidence type="ECO:0000256" key="1">
    <source>
        <dbReference type="ARBA" id="ARBA00004123"/>
    </source>
</evidence>
<dbReference type="OrthoDB" id="5119241at2759"/>
<accession>A0A9P9DMF5</accession>
<feature type="domain" description="DUF1907" evidence="7">
    <location>
        <begin position="124"/>
        <end position="414"/>
    </location>
</feature>
<reference evidence="8" key="1">
    <citation type="journal article" date="2021" name="Nat. Commun.">
        <title>Genetic determinants of endophytism in the Arabidopsis root mycobiome.</title>
        <authorList>
            <person name="Mesny F."/>
            <person name="Miyauchi S."/>
            <person name="Thiergart T."/>
            <person name="Pickel B."/>
            <person name="Atanasova L."/>
            <person name="Karlsson M."/>
            <person name="Huettel B."/>
            <person name="Barry K.W."/>
            <person name="Haridas S."/>
            <person name="Chen C."/>
            <person name="Bauer D."/>
            <person name="Andreopoulos W."/>
            <person name="Pangilinan J."/>
            <person name="LaButti K."/>
            <person name="Riley R."/>
            <person name="Lipzen A."/>
            <person name="Clum A."/>
            <person name="Drula E."/>
            <person name="Henrissat B."/>
            <person name="Kohler A."/>
            <person name="Grigoriev I.V."/>
            <person name="Martin F.M."/>
            <person name="Hacquard S."/>
        </authorList>
    </citation>
    <scope>NUCLEOTIDE SEQUENCE</scope>
    <source>
        <strain evidence="8">MPI-CAGE-AT-0021</strain>
    </source>
</reference>
<comment type="caution">
    <text evidence="8">The sequence shown here is derived from an EMBL/GenBank/DDBJ whole genome shotgun (WGS) entry which is preliminary data.</text>
</comment>
<evidence type="ECO:0000256" key="2">
    <source>
        <dbReference type="ARBA" id="ARBA00011245"/>
    </source>
</evidence>
<keyword evidence="4" id="KW-0378">Hydrolase</keyword>
<dbReference type="EMBL" id="JAGMUU010000026">
    <property type="protein sequence ID" value="KAH7122019.1"/>
    <property type="molecule type" value="Genomic_DNA"/>
</dbReference>
<keyword evidence="6" id="KW-0539">Nucleus</keyword>
<comment type="subcellular location">
    <subcellularLocation>
        <location evidence="1">Nucleus</location>
    </subcellularLocation>
</comment>
<dbReference type="CDD" id="cd17298">
    <property type="entry name" value="DUF1907"/>
    <property type="match status" value="1"/>
</dbReference>
<evidence type="ECO:0000256" key="3">
    <source>
        <dbReference type="ARBA" id="ARBA00022723"/>
    </source>
</evidence>
<dbReference type="GO" id="GO:0005634">
    <property type="term" value="C:nucleus"/>
    <property type="evidence" value="ECO:0007669"/>
    <property type="project" value="UniProtKB-SubCell"/>
</dbReference>
<dbReference type="SMART" id="SM01168">
    <property type="entry name" value="DUF1907"/>
    <property type="match status" value="1"/>
</dbReference>
<sequence length="421" mass="45907">MDGVFSGTCKSLVISNHLTELGMAVQDKYNRPLHMACSFSLVVLLALWNHHPRILGAMSPSRYLTAHADNSRWSLYSQARRHYSVTQLCRIPKYPLTICGMDNPQWPVRKLALSPPSLDDLASAISTGLESNFSAVNVSVSTPPDLRQRPFYLAGPGLSGNVRIADVGGQANIRPEPNRNAQYDLLAVSKLMEMSPDSGMLLGAGAGPFQTLGYNSELMPNLAYGSASEGTLQNSTHYAKITQDGQACCEKIGESTGFGLMCNIFGCDGKTGPLLHVAARGRTGKANFTDSIRAAVGAVYGAKLVSLGGVFVIHKGKTKLHVMPDFPQKPFKDEKDVGAWLKYFDVDPSLVCLTVFHSGDDQGTDLRMEHTHCFAGEGPGKDRCGGHYHFDLDETMEDVEYEGWFNAAEVLYRIDQPEPRS</sequence>
<dbReference type="GO" id="GO:0008270">
    <property type="term" value="F:zinc ion binding"/>
    <property type="evidence" value="ECO:0007669"/>
    <property type="project" value="TreeGrafter"/>
</dbReference>
<dbReference type="AlphaFoldDB" id="A0A9P9DMF5"/>